<reference evidence="2 3" key="1">
    <citation type="submission" date="2016-09" db="EMBL/GenBank/DDBJ databases">
        <title>Streptomyces fradiae DSM40063, a candidate organism with high potential of specific P450 cytochromes.</title>
        <authorList>
            <person name="Grumaz C."/>
            <person name="Vainshtein Y."/>
            <person name="Kirstahler P."/>
            <person name="Sohn K."/>
        </authorList>
    </citation>
    <scope>NUCLEOTIDE SEQUENCE [LARGE SCALE GENOMIC DNA]</scope>
    <source>
        <strain evidence="2 3">DSM 40063</strain>
    </source>
</reference>
<organism evidence="2 3">
    <name type="scientific">Streptomyces fradiae ATCC 10745 = DSM 40063</name>
    <dbReference type="NCBI Taxonomy" id="1319510"/>
    <lineage>
        <taxon>Bacteria</taxon>
        <taxon>Bacillati</taxon>
        <taxon>Actinomycetota</taxon>
        <taxon>Actinomycetes</taxon>
        <taxon>Kitasatosporales</taxon>
        <taxon>Streptomycetaceae</taxon>
        <taxon>Streptomyces</taxon>
    </lineage>
</organism>
<feature type="compositionally biased region" description="Gly residues" evidence="1">
    <location>
        <begin position="66"/>
        <end position="75"/>
    </location>
</feature>
<feature type="region of interest" description="Disordered" evidence="1">
    <location>
        <begin position="1"/>
        <end position="21"/>
    </location>
</feature>
<dbReference type="EMBL" id="MIFZ01000346">
    <property type="protein sequence ID" value="OSY48759.1"/>
    <property type="molecule type" value="Genomic_DNA"/>
</dbReference>
<proteinExistence type="predicted"/>
<gene>
    <name evidence="2" type="ORF">BG846_05634</name>
</gene>
<comment type="caution">
    <text evidence="2">The sequence shown here is derived from an EMBL/GenBank/DDBJ whole genome shotgun (WGS) entry which is preliminary data.</text>
</comment>
<evidence type="ECO:0000256" key="1">
    <source>
        <dbReference type="SAM" id="MobiDB-lite"/>
    </source>
</evidence>
<evidence type="ECO:0000313" key="2">
    <source>
        <dbReference type="EMBL" id="OSY48759.1"/>
    </source>
</evidence>
<feature type="region of interest" description="Disordered" evidence="1">
    <location>
        <begin position="66"/>
        <end position="87"/>
    </location>
</feature>
<feature type="compositionally biased region" description="Low complexity" evidence="1">
    <location>
        <begin position="76"/>
        <end position="87"/>
    </location>
</feature>
<evidence type="ECO:0000313" key="3">
    <source>
        <dbReference type="Proteomes" id="UP000194318"/>
    </source>
</evidence>
<accession>A0A1Y2NNS7</accession>
<protein>
    <submittedName>
        <fullName evidence="2">Uncharacterized protein</fullName>
    </submittedName>
</protein>
<dbReference type="Proteomes" id="UP000194318">
    <property type="component" value="Unassembled WGS sequence"/>
</dbReference>
<dbReference type="AlphaFoldDB" id="A0A1Y2NNS7"/>
<sequence length="140" mass="13970">MVDAERVGLPARPVQGDHQQGAQRLAQRVLGDQGHQLADGVVGAALLQAQLQEPFAGAQVAVLQGRGGGGEGGAAAVGEDPAPVQAEGALQGGGLAVDGGAAAGLVEGPVEADEVELFLVDDDPVARSVGDDHFLRVRNA</sequence>
<name>A0A1Y2NNS7_STRFR</name>